<evidence type="ECO:0000256" key="6">
    <source>
        <dbReference type="ARBA" id="ARBA00023136"/>
    </source>
</evidence>
<reference evidence="8 9" key="1">
    <citation type="submission" date="2016-03" db="EMBL/GenBank/DDBJ databases">
        <title>Genome sequence of Variovorax paradoxus KB5.</title>
        <authorList>
            <person name="Jeong H."/>
            <person name="Hong C.E."/>
            <person name="Jo S.H."/>
            <person name="Park J.M."/>
        </authorList>
    </citation>
    <scope>NUCLEOTIDE SEQUENCE [LARGE SCALE GENOMIC DNA]</scope>
    <source>
        <strain evidence="8 9">KB5</strain>
    </source>
</reference>
<evidence type="ECO:0000256" key="5">
    <source>
        <dbReference type="ARBA" id="ARBA00022989"/>
    </source>
</evidence>
<dbReference type="AlphaFoldDB" id="A0AA91DSA2"/>
<evidence type="ECO:0000313" key="8">
    <source>
        <dbReference type="EMBL" id="OAK66665.1"/>
    </source>
</evidence>
<sequence length="80" mass="8061">MHIIWTILIGFIAGLIARAVLPGNNSMGFILTVILGIAGSLVATYAGQALGLYAAGAGAGFIASVIGAALLLGVWHLVTR</sequence>
<name>A0AA91DSA2_VARPD</name>
<evidence type="ECO:0000256" key="4">
    <source>
        <dbReference type="ARBA" id="ARBA00022692"/>
    </source>
</evidence>
<feature type="transmembrane region" description="Helical" evidence="7">
    <location>
        <begin position="53"/>
        <end position="78"/>
    </location>
</feature>
<evidence type="ECO:0000313" key="9">
    <source>
        <dbReference type="Proteomes" id="UP000077852"/>
    </source>
</evidence>
<dbReference type="Pfam" id="PF04226">
    <property type="entry name" value="Transgly_assoc"/>
    <property type="match status" value="1"/>
</dbReference>
<keyword evidence="5 7" id="KW-1133">Transmembrane helix</keyword>
<proteinExistence type="inferred from homology"/>
<comment type="caution">
    <text evidence="8">The sequence shown here is derived from an EMBL/GenBank/DDBJ whole genome shotgun (WGS) entry which is preliminary data.</text>
</comment>
<dbReference type="GO" id="GO:0005886">
    <property type="term" value="C:plasma membrane"/>
    <property type="evidence" value="ECO:0007669"/>
    <property type="project" value="UniProtKB-SubCell"/>
</dbReference>
<dbReference type="RefSeq" id="WP_081266107.1">
    <property type="nucleotide sequence ID" value="NZ_CP091716.1"/>
</dbReference>
<evidence type="ECO:0000256" key="7">
    <source>
        <dbReference type="SAM" id="Phobius"/>
    </source>
</evidence>
<dbReference type="EMBL" id="LVHG01000021">
    <property type="protein sequence ID" value="OAK66665.1"/>
    <property type="molecule type" value="Genomic_DNA"/>
</dbReference>
<comment type="similarity">
    <text evidence="2">Belongs to the UPF0410 family.</text>
</comment>
<dbReference type="Proteomes" id="UP000077852">
    <property type="component" value="Unassembled WGS sequence"/>
</dbReference>
<dbReference type="InterPro" id="IPR007341">
    <property type="entry name" value="Transgly_assoc"/>
</dbReference>
<keyword evidence="4 7" id="KW-0812">Transmembrane</keyword>
<evidence type="ECO:0000256" key="1">
    <source>
        <dbReference type="ARBA" id="ARBA00004651"/>
    </source>
</evidence>
<organism evidence="8 9">
    <name type="scientific">Variovorax paradoxus</name>
    <dbReference type="NCBI Taxonomy" id="34073"/>
    <lineage>
        <taxon>Bacteria</taxon>
        <taxon>Pseudomonadati</taxon>
        <taxon>Pseudomonadota</taxon>
        <taxon>Betaproteobacteria</taxon>
        <taxon>Burkholderiales</taxon>
        <taxon>Comamonadaceae</taxon>
        <taxon>Variovorax</taxon>
    </lineage>
</organism>
<keyword evidence="6 7" id="KW-0472">Membrane</keyword>
<feature type="transmembrane region" description="Helical" evidence="7">
    <location>
        <begin position="29"/>
        <end position="46"/>
    </location>
</feature>
<evidence type="ECO:0008006" key="10">
    <source>
        <dbReference type="Google" id="ProtNLM"/>
    </source>
</evidence>
<dbReference type="PANTHER" id="PTHR33884">
    <property type="entry name" value="UPF0410 PROTEIN YMGE"/>
    <property type="match status" value="1"/>
</dbReference>
<accession>A0AA91DSA2</accession>
<dbReference type="PANTHER" id="PTHR33884:SF7">
    <property type="entry name" value="BSL8023 PROTEIN"/>
    <property type="match status" value="1"/>
</dbReference>
<comment type="subcellular location">
    <subcellularLocation>
        <location evidence="1">Cell membrane</location>
        <topology evidence="1">Multi-pass membrane protein</topology>
    </subcellularLocation>
</comment>
<protein>
    <recommendedName>
        <fullName evidence="10">GlsB/YeaQ/YmgE family stress response membrane protein</fullName>
    </recommendedName>
</protein>
<keyword evidence="3" id="KW-1003">Cell membrane</keyword>
<gene>
    <name evidence="8" type="ORF">A3K87_06780</name>
</gene>
<evidence type="ECO:0000256" key="3">
    <source>
        <dbReference type="ARBA" id="ARBA00022475"/>
    </source>
</evidence>
<evidence type="ECO:0000256" key="2">
    <source>
        <dbReference type="ARBA" id="ARBA00011006"/>
    </source>
</evidence>